<feature type="repeat" description="FG-GAP" evidence="12">
    <location>
        <begin position="178"/>
        <end position="239"/>
    </location>
</feature>
<dbReference type="GO" id="GO:0008305">
    <property type="term" value="C:integrin complex"/>
    <property type="evidence" value="ECO:0007669"/>
    <property type="project" value="InterPro"/>
</dbReference>
<evidence type="ECO:0000256" key="3">
    <source>
        <dbReference type="ARBA" id="ARBA00022692"/>
    </source>
</evidence>
<evidence type="ECO:0000256" key="8">
    <source>
        <dbReference type="ARBA" id="ARBA00023037"/>
    </source>
</evidence>
<evidence type="ECO:0000256" key="12">
    <source>
        <dbReference type="PROSITE-ProRule" id="PRU00803"/>
    </source>
</evidence>
<dbReference type="SUPFAM" id="SSF69318">
    <property type="entry name" value="Integrin alpha N-terminal domain"/>
    <property type="match status" value="1"/>
</dbReference>
<dbReference type="InterPro" id="IPR000413">
    <property type="entry name" value="Integrin_alpha"/>
</dbReference>
<evidence type="ECO:0000256" key="9">
    <source>
        <dbReference type="ARBA" id="ARBA00023136"/>
    </source>
</evidence>
<dbReference type="GO" id="GO:0098609">
    <property type="term" value="P:cell-cell adhesion"/>
    <property type="evidence" value="ECO:0007669"/>
    <property type="project" value="TreeGrafter"/>
</dbReference>
<keyword evidence="3 13" id="KW-0812">Transmembrane</keyword>
<dbReference type="EMBL" id="CM014098">
    <property type="protein sequence ID" value="TKS90015.1"/>
    <property type="molecule type" value="Genomic_DNA"/>
</dbReference>
<feature type="domain" description="Integrin alpha first immunoglubulin-like" evidence="14">
    <location>
        <begin position="346"/>
        <end position="499"/>
    </location>
</feature>
<dbReference type="Gene3D" id="2.60.40.1510">
    <property type="entry name" value="ntegrin, alpha v. Chain A, domain 3"/>
    <property type="match status" value="1"/>
</dbReference>
<evidence type="ECO:0000256" key="5">
    <source>
        <dbReference type="ARBA" id="ARBA00022737"/>
    </source>
</evidence>
<dbReference type="SUPFAM" id="SSF69179">
    <property type="entry name" value="Integrin domains"/>
    <property type="match status" value="3"/>
</dbReference>
<keyword evidence="11" id="KW-0325">Glycoprotein</keyword>
<dbReference type="PROSITE" id="PS51470">
    <property type="entry name" value="FG_GAP"/>
    <property type="match status" value="3"/>
</dbReference>
<evidence type="ECO:0000256" key="11">
    <source>
        <dbReference type="ARBA" id="ARBA00023180"/>
    </source>
</evidence>
<feature type="domain" description="Integrin alpha third immunoglobulin-like" evidence="16">
    <location>
        <begin position="664"/>
        <end position="872"/>
    </location>
</feature>
<dbReference type="Pfam" id="PF01839">
    <property type="entry name" value="FG-GAP"/>
    <property type="match status" value="2"/>
</dbReference>
<sequence length="944" mass="105146">MWLGVTVASQREQPAGRVLACGHRYVKITSAGTNEEQRRMIGKCFVRSNDLTFDPNDEWQIFSYEACNPNYDYELEGMCNMGISGGMTDTDVYIGASGSFMWQGNVHVTWRDPDPANAWDSVGKDFGQLKRRYSYMGYSVLESKNLLSRDDYTVVTGSPRDEAKGSVMIATQADKNLKPALIIPGEQVGSYFGNSLAVTDLNNDGWNDLIVGAPFYFDRMKDKGGAVYIFMNENGSFRKDATKMLNGPSTSGFGFAVAAIGDVNLDGFQDFAVGAPFHDSGKVYIWMGNQNKISTQPSQVIEGKSVGNGGFHTFGYSINGGMDMDDNSYPDILVGSLDDRIALLRARPVIQLTNTFEVEPRIVDPNTCPGDTPCITATVCMTFTLSNGNKDFKKNITVNFTVEADMDRRRSPRVLFQDKSDTYTNLLSLPSSKRTCYDMKLIVVESVRDKLEPVVFSLNMSLHEQKPKSRRSLQNLDSFPILSQGRKLSKRREIHFQKECGDDNKCSSNLKVTAQFVDNEEKPYPRMGKLQVLQFNSNIKRLSLMVEVTNFPGQGKLAEDAHEATLNVTIPDALRYSSVRPVGACTFDGTVICDLGNPLKGNEKVSLIIKFETSGIDLYTQEIESQLLLSTLSEQDDLKPFPVALLIENTILPIFSLAKPVVRTQFGGEVMGESAMVNTSDVGSLVEFTFDVNINGQPLGDMGTLAVEFEWPFEVANGKWLLYLTRIVVKGESEMECNPPGEVVNLLNLSLSESGRKRTKRQIVVDDADDTTKPHIIEPQAAVTLLSHRKGKYLLECSKGTARCVTFTCPLLNMTNSAKIYVRSRLWNSTMLEDYLNALIVEVKGQATLKLITDKPTIKMENEIIKFRVDIEPVETLEAPYELPLWIIISAAVAGIVLLGIIILILWKCGFFQRASTREMYEAKAQKAEMKIQPSETERLTEDY</sequence>
<dbReference type="InterPro" id="IPR048286">
    <property type="entry name" value="Integrin_alpha_Ig-like_3"/>
</dbReference>
<dbReference type="GO" id="GO:0050900">
    <property type="term" value="P:leukocyte migration"/>
    <property type="evidence" value="ECO:0007669"/>
    <property type="project" value="TreeGrafter"/>
</dbReference>
<keyword evidence="5" id="KW-0677">Repeat</keyword>
<accession>A0A4U5VRX6</accession>
<evidence type="ECO:0000259" key="15">
    <source>
        <dbReference type="Pfam" id="PF20805"/>
    </source>
</evidence>
<dbReference type="PRINTS" id="PR01185">
    <property type="entry name" value="INTEGRINA"/>
</dbReference>
<keyword evidence="18" id="KW-1185">Reference proteome</keyword>
<dbReference type="Pfam" id="PF20805">
    <property type="entry name" value="Integrin_A_Ig_2"/>
    <property type="match status" value="1"/>
</dbReference>
<dbReference type="GO" id="GO:0007160">
    <property type="term" value="P:cell-matrix adhesion"/>
    <property type="evidence" value="ECO:0007669"/>
    <property type="project" value="TreeGrafter"/>
</dbReference>
<reference evidence="17 18" key="1">
    <citation type="submission" date="2019-01" db="EMBL/GenBank/DDBJ databases">
        <title>Genome Assembly of Collichthys lucidus.</title>
        <authorList>
            <person name="Cai M."/>
            <person name="Xiao S."/>
        </authorList>
    </citation>
    <scope>NUCLEOTIDE SEQUENCE [LARGE SCALE GENOMIC DNA]</scope>
    <source>
        <strain evidence="17">JT15FE1705JMU</strain>
        <tissue evidence="17">Muscle</tissue>
    </source>
</reference>
<dbReference type="Gene3D" id="2.60.40.1460">
    <property type="entry name" value="Integrin domains. Chain A, domain 2"/>
    <property type="match status" value="1"/>
</dbReference>
<evidence type="ECO:0000256" key="10">
    <source>
        <dbReference type="ARBA" id="ARBA00023170"/>
    </source>
</evidence>
<evidence type="ECO:0000256" key="4">
    <source>
        <dbReference type="ARBA" id="ARBA00022729"/>
    </source>
</evidence>
<dbReference type="Pfam" id="PF08441">
    <property type="entry name" value="Integrin_A_Ig_1"/>
    <property type="match status" value="1"/>
</dbReference>
<dbReference type="InterPro" id="IPR048285">
    <property type="entry name" value="Integrin_alpha_Ig-like_2"/>
</dbReference>
<evidence type="ECO:0000256" key="7">
    <source>
        <dbReference type="ARBA" id="ARBA00022989"/>
    </source>
</evidence>
<dbReference type="AlphaFoldDB" id="A0A4U5VRX6"/>
<evidence type="ECO:0000259" key="14">
    <source>
        <dbReference type="Pfam" id="PF08441"/>
    </source>
</evidence>
<dbReference type="Gene3D" id="1.20.5.930">
    <property type="entry name" value="Bicelle-embedded integrin alpha(iib) transmembrane segment"/>
    <property type="match status" value="1"/>
</dbReference>
<comment type="similarity">
    <text evidence="2 13">Belongs to the integrin alpha chain family.</text>
</comment>
<dbReference type="InterPro" id="IPR013649">
    <property type="entry name" value="Integrin_alpha_Ig-like_1"/>
</dbReference>
<dbReference type="GO" id="GO:0007229">
    <property type="term" value="P:integrin-mediated signaling pathway"/>
    <property type="evidence" value="ECO:0007669"/>
    <property type="project" value="UniProtKB-KW"/>
</dbReference>
<protein>
    <submittedName>
        <fullName evidence="17">Integrin alpha-3 CD49 antigen-like family member C</fullName>
    </submittedName>
</protein>
<dbReference type="InterPro" id="IPR032695">
    <property type="entry name" value="Integrin_dom_sf"/>
</dbReference>
<evidence type="ECO:0000259" key="16">
    <source>
        <dbReference type="Pfam" id="PF20806"/>
    </source>
</evidence>
<proteinExistence type="inferred from homology"/>
<dbReference type="InterPro" id="IPR013517">
    <property type="entry name" value="FG-GAP"/>
</dbReference>
<dbReference type="GO" id="GO:0005178">
    <property type="term" value="F:integrin binding"/>
    <property type="evidence" value="ECO:0007669"/>
    <property type="project" value="TreeGrafter"/>
</dbReference>
<dbReference type="STRING" id="240159.A0A4U5VRX6"/>
<evidence type="ECO:0000313" key="17">
    <source>
        <dbReference type="EMBL" id="TKS90015.1"/>
    </source>
</evidence>
<evidence type="ECO:0000256" key="6">
    <source>
        <dbReference type="ARBA" id="ARBA00022889"/>
    </source>
</evidence>
<keyword evidence="8 13" id="KW-0401">Integrin</keyword>
<dbReference type="Gene3D" id="2.130.10.130">
    <property type="entry name" value="Integrin alpha, N-terminal"/>
    <property type="match status" value="1"/>
</dbReference>
<keyword evidence="6 13" id="KW-0130">Cell adhesion</keyword>
<dbReference type="Pfam" id="PF20806">
    <property type="entry name" value="Integrin_A_Ig_3"/>
    <property type="match status" value="1"/>
</dbReference>
<dbReference type="PANTHER" id="PTHR23220:SF89">
    <property type="entry name" value="INTEGRIN ALPHA-3"/>
    <property type="match status" value="1"/>
</dbReference>
<organism evidence="17 18">
    <name type="scientific">Collichthys lucidus</name>
    <name type="common">Big head croaker</name>
    <name type="synonym">Sciaena lucida</name>
    <dbReference type="NCBI Taxonomy" id="240159"/>
    <lineage>
        <taxon>Eukaryota</taxon>
        <taxon>Metazoa</taxon>
        <taxon>Chordata</taxon>
        <taxon>Craniata</taxon>
        <taxon>Vertebrata</taxon>
        <taxon>Euteleostomi</taxon>
        <taxon>Actinopterygii</taxon>
        <taxon>Neopterygii</taxon>
        <taxon>Teleostei</taxon>
        <taxon>Neoteleostei</taxon>
        <taxon>Acanthomorphata</taxon>
        <taxon>Eupercaria</taxon>
        <taxon>Sciaenidae</taxon>
        <taxon>Collichthys</taxon>
    </lineage>
</organism>
<keyword evidence="4" id="KW-0732">Signal</keyword>
<keyword evidence="10 13" id="KW-0675">Receptor</keyword>
<dbReference type="GO" id="GO:0009897">
    <property type="term" value="C:external side of plasma membrane"/>
    <property type="evidence" value="ECO:0007669"/>
    <property type="project" value="TreeGrafter"/>
</dbReference>
<dbReference type="SMART" id="SM00191">
    <property type="entry name" value="Int_alpha"/>
    <property type="match status" value="4"/>
</dbReference>
<evidence type="ECO:0000256" key="1">
    <source>
        <dbReference type="ARBA" id="ARBA00004479"/>
    </source>
</evidence>
<dbReference type="PROSITE" id="PS00242">
    <property type="entry name" value="INTEGRIN_ALPHA"/>
    <property type="match status" value="1"/>
</dbReference>
<evidence type="ECO:0000313" key="18">
    <source>
        <dbReference type="Proteomes" id="UP000298787"/>
    </source>
</evidence>
<dbReference type="Gene3D" id="2.60.40.1530">
    <property type="entry name" value="ntegrin, alpha v. Chain A, domain 4"/>
    <property type="match status" value="1"/>
</dbReference>
<dbReference type="InterPro" id="IPR018184">
    <property type="entry name" value="Integrin_alpha_C_CS"/>
</dbReference>
<dbReference type="InterPro" id="IPR028994">
    <property type="entry name" value="Integrin_alpha_N"/>
</dbReference>
<name>A0A4U5VRX6_COLLU</name>
<evidence type="ECO:0000256" key="13">
    <source>
        <dbReference type="RuleBase" id="RU003762"/>
    </source>
</evidence>
<evidence type="ECO:0000256" key="2">
    <source>
        <dbReference type="ARBA" id="ARBA00008054"/>
    </source>
</evidence>
<comment type="subcellular location">
    <subcellularLocation>
        <location evidence="1 13">Membrane</location>
        <topology evidence="1 13">Single-pass type I membrane protein</topology>
    </subcellularLocation>
</comment>
<feature type="transmembrane region" description="Helical" evidence="13">
    <location>
        <begin position="883"/>
        <end position="907"/>
    </location>
</feature>
<keyword evidence="7 13" id="KW-1133">Transmembrane helix</keyword>
<dbReference type="Proteomes" id="UP000298787">
    <property type="component" value="Chromosome 21"/>
</dbReference>
<keyword evidence="9 13" id="KW-0472">Membrane</keyword>
<feature type="domain" description="Integrin alpha second immunoglobulin-like" evidence="15">
    <location>
        <begin position="500"/>
        <end position="640"/>
    </location>
</feature>
<dbReference type="InterPro" id="IPR013519">
    <property type="entry name" value="Int_alpha_beta-p"/>
</dbReference>
<feature type="repeat" description="FG-GAP" evidence="12">
    <location>
        <begin position="299"/>
        <end position="361"/>
    </location>
</feature>
<dbReference type="PANTHER" id="PTHR23220">
    <property type="entry name" value="INTEGRIN ALPHA"/>
    <property type="match status" value="1"/>
</dbReference>
<dbReference type="GO" id="GO:0033627">
    <property type="term" value="P:cell adhesion mediated by integrin"/>
    <property type="evidence" value="ECO:0007669"/>
    <property type="project" value="TreeGrafter"/>
</dbReference>
<gene>
    <name evidence="17" type="ORF">D9C73_024145</name>
</gene>
<feature type="repeat" description="FG-GAP" evidence="12">
    <location>
        <begin position="240"/>
        <end position="295"/>
    </location>
</feature>